<dbReference type="AlphaFoldDB" id="A0A1G8MKV5"/>
<sequence>MIVRHTVLPNKHYDELEAATGKLEIGSQTFFYHVYFYQGVLIDTGPPRARAHINRFVEDKKPDKAFLTHYHEDHSGNASYLHRNNHLKVSCGEKTASILKQGFALPLYRKVIWGKDMKPFTPHSLHDTYIDHREGRLLLIPSPGHSEDHYSLYDPKRKWLFAGDLFLAKRLRYGMREDSVPQMIQSLQTVLQYNIDTVFCGHAGIVKQGKDALQAKLNFLLDLSNQTLTLKRKGYNARRITEKLFSKSILMKWVSANEFSPHHLVNSILKRD</sequence>
<dbReference type="EMBL" id="FNDU01000010">
    <property type="protein sequence ID" value="SDI68631.1"/>
    <property type="molecule type" value="Genomic_DNA"/>
</dbReference>
<accession>A0A1G8MKV5</accession>
<dbReference type="InterPro" id="IPR050855">
    <property type="entry name" value="NDM-1-like"/>
</dbReference>
<feature type="domain" description="Metallo-beta-lactamase" evidence="1">
    <location>
        <begin position="31"/>
        <end position="202"/>
    </location>
</feature>
<dbReference type="Gene3D" id="3.60.15.10">
    <property type="entry name" value="Ribonuclease Z/Hydroxyacylglutathione hydrolase-like"/>
    <property type="match status" value="1"/>
</dbReference>
<dbReference type="Proteomes" id="UP000199017">
    <property type="component" value="Unassembled WGS sequence"/>
</dbReference>
<dbReference type="STRING" id="930129.SAMN05216352_11091"/>
<gene>
    <name evidence="2" type="ORF">SAMN05216352_11091</name>
</gene>
<protein>
    <submittedName>
        <fullName evidence="2">Glyoxylase, beta-lactamase superfamily II</fullName>
    </submittedName>
</protein>
<evidence type="ECO:0000313" key="3">
    <source>
        <dbReference type="Proteomes" id="UP000199017"/>
    </source>
</evidence>
<organism evidence="2 3">
    <name type="scientific">Alteribacillus bidgolensis</name>
    <dbReference type="NCBI Taxonomy" id="930129"/>
    <lineage>
        <taxon>Bacteria</taxon>
        <taxon>Bacillati</taxon>
        <taxon>Bacillota</taxon>
        <taxon>Bacilli</taxon>
        <taxon>Bacillales</taxon>
        <taxon>Bacillaceae</taxon>
        <taxon>Alteribacillus</taxon>
    </lineage>
</organism>
<dbReference type="RefSeq" id="WP_091586788.1">
    <property type="nucleotide sequence ID" value="NZ_FNDU01000010.1"/>
</dbReference>
<proteinExistence type="predicted"/>
<dbReference type="PANTHER" id="PTHR42951">
    <property type="entry name" value="METALLO-BETA-LACTAMASE DOMAIN-CONTAINING"/>
    <property type="match status" value="1"/>
</dbReference>
<evidence type="ECO:0000259" key="1">
    <source>
        <dbReference type="SMART" id="SM00849"/>
    </source>
</evidence>
<evidence type="ECO:0000313" key="2">
    <source>
        <dbReference type="EMBL" id="SDI68631.1"/>
    </source>
</evidence>
<dbReference type="InterPro" id="IPR001279">
    <property type="entry name" value="Metallo-B-lactamas"/>
</dbReference>
<reference evidence="2 3" key="1">
    <citation type="submission" date="2016-10" db="EMBL/GenBank/DDBJ databases">
        <authorList>
            <person name="de Groot N.N."/>
        </authorList>
    </citation>
    <scope>NUCLEOTIDE SEQUENCE [LARGE SCALE GENOMIC DNA]</scope>
    <source>
        <strain evidence="3">P4B,CCM 7963,CECT 7998,DSM 25260,IBRC-M 10614,KCTC 13821</strain>
    </source>
</reference>
<dbReference type="OrthoDB" id="235784at2"/>
<dbReference type="Pfam" id="PF00753">
    <property type="entry name" value="Lactamase_B"/>
    <property type="match status" value="1"/>
</dbReference>
<name>A0A1G8MKV5_9BACI</name>
<dbReference type="SUPFAM" id="SSF56281">
    <property type="entry name" value="Metallo-hydrolase/oxidoreductase"/>
    <property type="match status" value="1"/>
</dbReference>
<dbReference type="InterPro" id="IPR036866">
    <property type="entry name" value="RibonucZ/Hydroxyglut_hydro"/>
</dbReference>
<dbReference type="SMART" id="SM00849">
    <property type="entry name" value="Lactamase_B"/>
    <property type="match status" value="1"/>
</dbReference>
<keyword evidence="3" id="KW-1185">Reference proteome</keyword>